<dbReference type="Proteomes" id="UP001172778">
    <property type="component" value="Unassembled WGS sequence"/>
</dbReference>
<dbReference type="EMBL" id="JARRAF010000183">
    <property type="protein sequence ID" value="MDK2127148.1"/>
    <property type="molecule type" value="Genomic_DNA"/>
</dbReference>
<comment type="caution">
    <text evidence="2">The sequence shown here is derived from an EMBL/GenBank/DDBJ whole genome shotgun (WGS) entry which is preliminary data.</text>
</comment>
<protein>
    <recommendedName>
        <fullName evidence="4">Transposase TnpC homeodomain domain-containing protein</fullName>
    </recommendedName>
</protein>
<keyword evidence="3" id="KW-1185">Reference proteome</keyword>
<accession>A0ABT7E747</accession>
<evidence type="ECO:0008006" key="4">
    <source>
        <dbReference type="Google" id="ProtNLM"/>
    </source>
</evidence>
<reference evidence="2" key="1">
    <citation type="submission" date="2023-03" db="EMBL/GenBank/DDBJ databases">
        <title>Chitinimonas shenzhenensis gen. nov., sp. nov., a novel member of family Burkholderiaceae isolated from activated sludge collected in Shen Zhen, China.</title>
        <authorList>
            <person name="Wang X."/>
        </authorList>
    </citation>
    <scope>NUCLEOTIDE SEQUENCE</scope>
    <source>
        <strain evidence="2">DQS-5</strain>
    </source>
</reference>
<organism evidence="2 3">
    <name type="scientific">Parachitinimonas caeni</name>
    <dbReference type="NCBI Taxonomy" id="3031301"/>
    <lineage>
        <taxon>Bacteria</taxon>
        <taxon>Pseudomonadati</taxon>
        <taxon>Pseudomonadota</taxon>
        <taxon>Betaproteobacteria</taxon>
        <taxon>Neisseriales</taxon>
        <taxon>Chitinibacteraceae</taxon>
        <taxon>Parachitinimonas</taxon>
    </lineage>
</organism>
<gene>
    <name evidence="2" type="ORF">PZA18_24230</name>
</gene>
<name>A0ABT7E747_9NEIS</name>
<evidence type="ECO:0000313" key="2">
    <source>
        <dbReference type="EMBL" id="MDK2127148.1"/>
    </source>
</evidence>
<feature type="non-terminal residue" evidence="2">
    <location>
        <position position="105"/>
    </location>
</feature>
<proteinExistence type="predicted"/>
<keyword evidence="1" id="KW-0175">Coiled coil</keyword>
<sequence length="105" mass="12015">MDIADELARFNPDPALAEWVLAQLAEQAKVAQQAQDHADEVAQQHRLLQAKDQELHVKNQELRNKDLKIQALTLELAHHRRIRFGVKSEALAPEQRDLFDDTCAE</sequence>
<evidence type="ECO:0000313" key="3">
    <source>
        <dbReference type="Proteomes" id="UP001172778"/>
    </source>
</evidence>
<evidence type="ECO:0000256" key="1">
    <source>
        <dbReference type="SAM" id="Coils"/>
    </source>
</evidence>
<feature type="coiled-coil region" evidence="1">
    <location>
        <begin position="31"/>
        <end position="70"/>
    </location>
</feature>